<organism evidence="5 6">
    <name type="scientific">Polaribacter vadi</name>
    <dbReference type="NCBI Taxonomy" id="1774273"/>
    <lineage>
        <taxon>Bacteria</taxon>
        <taxon>Pseudomonadati</taxon>
        <taxon>Bacteroidota</taxon>
        <taxon>Flavobacteriia</taxon>
        <taxon>Flavobacteriales</taxon>
        <taxon>Flavobacteriaceae</taxon>
    </lineage>
</organism>
<dbReference type="EMBL" id="LSFM01000023">
    <property type="protein sequence ID" value="OBY62824.1"/>
    <property type="molecule type" value="Genomic_DNA"/>
</dbReference>
<evidence type="ECO:0000313" key="5">
    <source>
        <dbReference type="EMBL" id="OBY62824.1"/>
    </source>
</evidence>
<dbReference type="InterPro" id="IPR028082">
    <property type="entry name" value="Peripla_BP_I"/>
</dbReference>
<dbReference type="GO" id="GO:0003700">
    <property type="term" value="F:DNA-binding transcription factor activity"/>
    <property type="evidence" value="ECO:0007669"/>
    <property type="project" value="TreeGrafter"/>
</dbReference>
<dbReference type="STRING" id="1774273.LPB03_11810"/>
<dbReference type="SUPFAM" id="SSF53822">
    <property type="entry name" value="Periplasmic binding protein-like I"/>
    <property type="match status" value="1"/>
</dbReference>
<dbReference type="OrthoDB" id="9768806at2"/>
<dbReference type="AlphaFoldDB" id="A0A1B8TTG9"/>
<accession>A0A1B8TTG9</accession>
<dbReference type="PROSITE" id="PS50932">
    <property type="entry name" value="HTH_LACI_2"/>
    <property type="match status" value="1"/>
</dbReference>
<evidence type="ECO:0000256" key="3">
    <source>
        <dbReference type="ARBA" id="ARBA00023163"/>
    </source>
</evidence>
<dbReference type="KEGG" id="pob:LPB03_11810"/>
<evidence type="ECO:0000259" key="4">
    <source>
        <dbReference type="PROSITE" id="PS50932"/>
    </source>
</evidence>
<keyword evidence="1" id="KW-0805">Transcription regulation</keyword>
<dbReference type="Pfam" id="PF00356">
    <property type="entry name" value="LacI"/>
    <property type="match status" value="1"/>
</dbReference>
<keyword evidence="2" id="KW-0238">DNA-binding</keyword>
<sequence>MDNNQVTIHDIAAILKIDSSTVSRALNNSPRVAKKTKDKILKKAAELGYQRNHLASNLRKSKNFTLGVIVPRISRHFFSTAIAGIEETAFKAGYTVIICQSLESFEREKSIVETLLANRVDGVLISISMETKNYDHLLGLKQRNIPYVFFDRHCNINENSNVLIDDFDAAFNATQHLIDQKSTTIAHFAGPQNLEIYKNRFKGYKSALEKNNIVFKEELVFTSSLMENDGKLNVQKMMNLSYKIDGLFCANDVIAIGAIKYLKEINIKIPEDIAIVGFSNESISSVIEPALSTINQPGLEIGVAATELLIAKITNEGEKLKNETIIIKTSLIERKSSLRNS</sequence>
<reference evidence="6" key="1">
    <citation type="submission" date="2016-02" db="EMBL/GenBank/DDBJ databases">
        <authorList>
            <person name="Shin S.-K."/>
            <person name="Yi H."/>
            <person name="Kim E."/>
        </authorList>
    </citation>
    <scope>NUCLEOTIDE SEQUENCE [LARGE SCALE GENOMIC DNA]</scope>
    <source>
        <strain evidence="6">LPB0003</strain>
    </source>
</reference>
<dbReference type="SUPFAM" id="SSF47413">
    <property type="entry name" value="lambda repressor-like DNA-binding domains"/>
    <property type="match status" value="1"/>
</dbReference>
<gene>
    <name evidence="5" type="ORF">LPB3_11820</name>
</gene>
<feature type="domain" description="HTH lacI-type" evidence="4">
    <location>
        <begin position="6"/>
        <end position="60"/>
    </location>
</feature>
<dbReference type="InterPro" id="IPR046335">
    <property type="entry name" value="LacI/GalR-like_sensor"/>
</dbReference>
<evidence type="ECO:0000256" key="1">
    <source>
        <dbReference type="ARBA" id="ARBA00023015"/>
    </source>
</evidence>
<evidence type="ECO:0000313" key="6">
    <source>
        <dbReference type="Proteomes" id="UP000092584"/>
    </source>
</evidence>
<dbReference type="CDD" id="cd06267">
    <property type="entry name" value="PBP1_LacI_sugar_binding-like"/>
    <property type="match status" value="1"/>
</dbReference>
<proteinExistence type="predicted"/>
<dbReference type="Gene3D" id="1.10.260.40">
    <property type="entry name" value="lambda repressor-like DNA-binding domains"/>
    <property type="match status" value="1"/>
</dbReference>
<dbReference type="PANTHER" id="PTHR30146">
    <property type="entry name" value="LACI-RELATED TRANSCRIPTIONAL REPRESSOR"/>
    <property type="match status" value="1"/>
</dbReference>
<dbReference type="Proteomes" id="UP000092584">
    <property type="component" value="Unassembled WGS sequence"/>
</dbReference>
<dbReference type="InterPro" id="IPR010982">
    <property type="entry name" value="Lambda_DNA-bd_dom_sf"/>
</dbReference>
<comment type="caution">
    <text evidence="5">The sequence shown here is derived from an EMBL/GenBank/DDBJ whole genome shotgun (WGS) entry which is preliminary data.</text>
</comment>
<protein>
    <submittedName>
        <fullName evidence="5">LacI family transcriptional regulator</fullName>
    </submittedName>
</protein>
<dbReference type="Gene3D" id="3.40.50.2300">
    <property type="match status" value="2"/>
</dbReference>
<dbReference type="CDD" id="cd01392">
    <property type="entry name" value="HTH_LacI"/>
    <property type="match status" value="1"/>
</dbReference>
<dbReference type="GO" id="GO:0000976">
    <property type="term" value="F:transcription cis-regulatory region binding"/>
    <property type="evidence" value="ECO:0007669"/>
    <property type="project" value="TreeGrafter"/>
</dbReference>
<dbReference type="SMART" id="SM00354">
    <property type="entry name" value="HTH_LACI"/>
    <property type="match status" value="1"/>
</dbReference>
<dbReference type="PANTHER" id="PTHR30146:SF109">
    <property type="entry name" value="HTH-TYPE TRANSCRIPTIONAL REGULATOR GALS"/>
    <property type="match status" value="1"/>
</dbReference>
<keyword evidence="6" id="KW-1185">Reference proteome</keyword>
<dbReference type="InterPro" id="IPR000843">
    <property type="entry name" value="HTH_LacI"/>
</dbReference>
<evidence type="ECO:0000256" key="2">
    <source>
        <dbReference type="ARBA" id="ARBA00023125"/>
    </source>
</evidence>
<dbReference type="Pfam" id="PF13377">
    <property type="entry name" value="Peripla_BP_3"/>
    <property type="match status" value="1"/>
</dbReference>
<name>A0A1B8TTG9_9FLAO</name>
<keyword evidence="3" id="KW-0804">Transcription</keyword>
<dbReference type="RefSeq" id="WP_065319804.1">
    <property type="nucleotide sequence ID" value="NZ_CP017477.1"/>
</dbReference>